<evidence type="ECO:0000256" key="2">
    <source>
        <dbReference type="PROSITE-ProRule" id="PRU00192"/>
    </source>
</evidence>
<dbReference type="PANTHER" id="PTHR12845">
    <property type="entry name" value="GUANINE NUCLEOTIDE EXCHANGE FACTOR"/>
    <property type="match status" value="1"/>
</dbReference>
<evidence type="ECO:0000259" key="5">
    <source>
        <dbReference type="PROSITE" id="PS50010"/>
    </source>
</evidence>
<feature type="domain" description="DH" evidence="5">
    <location>
        <begin position="113"/>
        <end position="303"/>
    </location>
</feature>
<dbReference type="SMART" id="SM00233">
    <property type="entry name" value="PH"/>
    <property type="match status" value="1"/>
</dbReference>
<dbReference type="SUPFAM" id="SSF48065">
    <property type="entry name" value="DBL homology domain (DH-domain)"/>
    <property type="match status" value="1"/>
</dbReference>
<evidence type="ECO:0000256" key="1">
    <source>
        <dbReference type="ARBA" id="ARBA00022443"/>
    </source>
</evidence>
<evidence type="ECO:0000259" key="3">
    <source>
        <dbReference type="PROSITE" id="PS50002"/>
    </source>
</evidence>
<dbReference type="Proteomes" id="UP000046393">
    <property type="component" value="Unplaced"/>
</dbReference>
<dbReference type="InterPro" id="IPR047271">
    <property type="entry name" value="Ephexin-like"/>
</dbReference>
<dbReference type="CDD" id="cd01221">
    <property type="entry name" value="PH_ephexin"/>
    <property type="match status" value="1"/>
</dbReference>
<sequence length="595" mass="68351">MTYHPFNPVSANSKPSSVLLMFIPEPQPLYQIYMMEQQEIIFKVRRNSSSASTDSGRGADCSTTVSHITSNTSMRRDRLVAASHFGSQRSLWCELPEVKNAGLLDILDEDMKKLQEAFFEVITSEASYLRSLNILITHFMAAPELLGSKGTSSVISNEERKQLFSNIFAVRDCSERLLSDLESRLEANLVLTDVCDILCEHFSKNFEPYVMYCSNQVYQDRTLKRLKCENTSFMSCIQRLESDRQCQGLDMRSFLMLPMQRVTRYPLLVIAILDRIGSGTEQQKTAQSALHLANQVVINCNEGARRMERTEQLLEIERRLVYKSSDLRRIPLVSSGRYLVKRGSLMHLTETKPKTILQSRQQTHSLYLFLFSDLLMITKKKLNGSYVCKDYAARKFVDIEPVEIDSSKVSQAAIANLTTKPHLFICTLMHNARSRQAELLLNAESESDRERWLSALRPPTCSNPEEKIYADWDCPQATVVHTYSASQEDELSLEKGDLINILRKMPDGWFYGERVRDSKGGWFPSSYVQQVLNDHVRAKNYRQRLRVIQAAADYRYQQEQLKSPDTSARRTPHLIDRFRRLSNPKGFFHPGKSLD</sequence>
<dbReference type="PROSITE" id="PS50010">
    <property type="entry name" value="DH_2"/>
    <property type="match status" value="1"/>
</dbReference>
<dbReference type="InterPro" id="IPR001452">
    <property type="entry name" value="SH3_domain"/>
</dbReference>
<dbReference type="Pfam" id="PF00621">
    <property type="entry name" value="RhoGEF"/>
    <property type="match status" value="1"/>
</dbReference>
<dbReference type="PROSITE" id="PS50003">
    <property type="entry name" value="PH_DOMAIN"/>
    <property type="match status" value="1"/>
</dbReference>
<dbReference type="InterPro" id="IPR000219">
    <property type="entry name" value="DH_dom"/>
</dbReference>
<feature type="domain" description="PH" evidence="4">
    <location>
        <begin position="338"/>
        <end position="461"/>
    </location>
</feature>
<evidence type="ECO:0000313" key="6">
    <source>
        <dbReference type="Proteomes" id="UP000046393"/>
    </source>
</evidence>
<dbReference type="InterPro" id="IPR011993">
    <property type="entry name" value="PH-like_dom_sf"/>
</dbReference>
<dbReference type="Gene3D" id="2.30.30.40">
    <property type="entry name" value="SH3 Domains"/>
    <property type="match status" value="1"/>
</dbReference>
<dbReference type="WBParaSite" id="SMUV_0000269901-mRNA-1">
    <property type="protein sequence ID" value="SMUV_0000269901-mRNA-1"/>
    <property type="gene ID" value="SMUV_0000269901"/>
</dbReference>
<dbReference type="SUPFAM" id="SSF50044">
    <property type="entry name" value="SH3-domain"/>
    <property type="match status" value="1"/>
</dbReference>
<protein>
    <submittedName>
        <fullName evidence="7">SH3 domain-containing protein</fullName>
    </submittedName>
</protein>
<dbReference type="CDD" id="cd11793">
    <property type="entry name" value="SH3_ephexin1_like"/>
    <property type="match status" value="1"/>
</dbReference>
<dbReference type="SUPFAM" id="SSF50729">
    <property type="entry name" value="PH domain-like"/>
    <property type="match status" value="1"/>
</dbReference>
<name>A0A0N5AEN4_9BILA</name>
<keyword evidence="1 2" id="KW-0728">SH3 domain</keyword>
<dbReference type="PRINTS" id="PR00452">
    <property type="entry name" value="SH3DOMAIN"/>
</dbReference>
<keyword evidence="6" id="KW-1185">Reference proteome</keyword>
<dbReference type="Gene3D" id="2.30.29.30">
    <property type="entry name" value="Pleckstrin-homology domain (PH domain)/Phosphotyrosine-binding domain (PTB)"/>
    <property type="match status" value="1"/>
</dbReference>
<dbReference type="GO" id="GO:0005085">
    <property type="term" value="F:guanyl-nucleotide exchange factor activity"/>
    <property type="evidence" value="ECO:0007669"/>
    <property type="project" value="InterPro"/>
</dbReference>
<dbReference type="PROSITE" id="PS50002">
    <property type="entry name" value="SH3"/>
    <property type="match status" value="1"/>
</dbReference>
<dbReference type="InterPro" id="IPR001849">
    <property type="entry name" value="PH_domain"/>
</dbReference>
<dbReference type="CDD" id="cd00160">
    <property type="entry name" value="RhoGEF"/>
    <property type="match status" value="1"/>
</dbReference>
<dbReference type="InterPro" id="IPR035899">
    <property type="entry name" value="DBL_dom_sf"/>
</dbReference>
<dbReference type="InterPro" id="IPR047270">
    <property type="entry name" value="PH_ephexin"/>
</dbReference>
<dbReference type="AlphaFoldDB" id="A0A0N5AEN4"/>
<organism evidence="6 7">
    <name type="scientific">Syphacia muris</name>
    <dbReference type="NCBI Taxonomy" id="451379"/>
    <lineage>
        <taxon>Eukaryota</taxon>
        <taxon>Metazoa</taxon>
        <taxon>Ecdysozoa</taxon>
        <taxon>Nematoda</taxon>
        <taxon>Chromadorea</taxon>
        <taxon>Rhabditida</taxon>
        <taxon>Spirurina</taxon>
        <taxon>Oxyuridomorpha</taxon>
        <taxon>Oxyuroidea</taxon>
        <taxon>Oxyuridae</taxon>
        <taxon>Syphacia</taxon>
    </lineage>
</organism>
<dbReference type="SMART" id="SM00326">
    <property type="entry name" value="SH3"/>
    <property type="match status" value="1"/>
</dbReference>
<evidence type="ECO:0000313" key="7">
    <source>
        <dbReference type="WBParaSite" id="SMUV_0000269901-mRNA-1"/>
    </source>
</evidence>
<dbReference type="Gene3D" id="1.20.900.10">
    <property type="entry name" value="Dbl homology (DH) domain"/>
    <property type="match status" value="1"/>
</dbReference>
<accession>A0A0N5AEN4</accession>
<evidence type="ECO:0000259" key="4">
    <source>
        <dbReference type="PROSITE" id="PS50003"/>
    </source>
</evidence>
<feature type="domain" description="SH3" evidence="3">
    <location>
        <begin position="472"/>
        <end position="533"/>
    </location>
</feature>
<dbReference type="InterPro" id="IPR036028">
    <property type="entry name" value="SH3-like_dom_sf"/>
</dbReference>
<dbReference type="Pfam" id="PF00169">
    <property type="entry name" value="PH"/>
    <property type="match status" value="1"/>
</dbReference>
<dbReference type="SMART" id="SM00325">
    <property type="entry name" value="RhoGEF"/>
    <property type="match status" value="1"/>
</dbReference>
<dbReference type="PANTHER" id="PTHR12845:SF5">
    <property type="entry name" value="EPHEXIN, ISOFORM D"/>
    <property type="match status" value="1"/>
</dbReference>
<reference evidence="7" key="1">
    <citation type="submission" date="2017-02" db="UniProtKB">
        <authorList>
            <consortium name="WormBaseParasite"/>
        </authorList>
    </citation>
    <scope>IDENTIFICATION</scope>
</reference>
<dbReference type="STRING" id="451379.A0A0N5AEN4"/>
<proteinExistence type="predicted"/>
<dbReference type="Pfam" id="PF00018">
    <property type="entry name" value="SH3_1"/>
    <property type="match status" value="1"/>
</dbReference>